<comment type="caution">
    <text evidence="1">The sequence shown here is derived from an EMBL/GenBank/DDBJ whole genome shotgun (WGS) entry which is preliminary data.</text>
</comment>
<dbReference type="AlphaFoldDB" id="A0A161YVP5"/>
<evidence type="ECO:0000313" key="2">
    <source>
        <dbReference type="Proteomes" id="UP000076661"/>
    </source>
</evidence>
<dbReference type="InterPro" id="IPR007332">
    <property type="entry name" value="DUF411"/>
</dbReference>
<reference evidence="1 2" key="1">
    <citation type="submission" date="2013-07" db="EMBL/GenBank/DDBJ databases">
        <title>Comparative Genomic and Metabolomic Analysis of Twelve Strains of Pseudoalteromonas luteoviolacea.</title>
        <authorList>
            <person name="Vynne N.G."/>
            <person name="Mansson M."/>
            <person name="Gram L."/>
        </authorList>
    </citation>
    <scope>NUCLEOTIDE SEQUENCE [LARGE SCALE GENOMIC DNA]</scope>
    <source>
        <strain evidence="1 2">S4060-1</strain>
    </source>
</reference>
<name>A0A161YVP5_9GAMM</name>
<dbReference type="PATRIC" id="fig|1365257.3.peg.2354"/>
<evidence type="ECO:0000313" key="1">
    <source>
        <dbReference type="EMBL" id="KZN66792.1"/>
    </source>
</evidence>
<dbReference type="Pfam" id="PF04214">
    <property type="entry name" value="DUF411"/>
    <property type="match status" value="1"/>
</dbReference>
<sequence length="162" mass="18220">MQYLRLVLQWGVLVAGLIIHSYSYAEQSSALSILKVYKTPTCGCCGKWLKHLEEQRVFHQAIDVTDLSSIKKQLKILPRYQSCHTGVSEHGYVFEGHVPAKYIKQFLNAPVEGAIGLSVPAMPLGSPGMEVGKRFHPYQVLLLMPDGSHSVFAEVKRYEEQF</sequence>
<dbReference type="RefSeq" id="WP_063381141.1">
    <property type="nucleotide sequence ID" value="NZ_AUXX01000016.1"/>
</dbReference>
<protein>
    <recommendedName>
        <fullName evidence="3">Metal-binding protein</fullName>
    </recommendedName>
</protein>
<evidence type="ECO:0008006" key="3">
    <source>
        <dbReference type="Google" id="ProtNLM"/>
    </source>
</evidence>
<accession>A0A161YVP5</accession>
<organism evidence="1 2">
    <name type="scientific">Pseudoalteromonas luteoviolacea S4060-1</name>
    <dbReference type="NCBI Taxonomy" id="1365257"/>
    <lineage>
        <taxon>Bacteria</taxon>
        <taxon>Pseudomonadati</taxon>
        <taxon>Pseudomonadota</taxon>
        <taxon>Gammaproteobacteria</taxon>
        <taxon>Alteromonadales</taxon>
        <taxon>Pseudoalteromonadaceae</taxon>
        <taxon>Pseudoalteromonas</taxon>
    </lineage>
</organism>
<dbReference type="Proteomes" id="UP000076661">
    <property type="component" value="Unassembled WGS sequence"/>
</dbReference>
<proteinExistence type="predicted"/>
<gene>
    <name evidence="1" type="ORF">N478_18315</name>
</gene>
<dbReference type="EMBL" id="AUXX01000016">
    <property type="protein sequence ID" value="KZN66792.1"/>
    <property type="molecule type" value="Genomic_DNA"/>
</dbReference>